<gene>
    <name evidence="2" type="ORF">Maes01_02774</name>
</gene>
<keyword evidence="1" id="KW-0812">Transmembrane</keyword>
<evidence type="ECO:0008006" key="4">
    <source>
        <dbReference type="Google" id="ProtNLM"/>
    </source>
</evidence>
<feature type="transmembrane region" description="Helical" evidence="1">
    <location>
        <begin position="76"/>
        <end position="103"/>
    </location>
</feature>
<sequence length="224" mass="25073">MGAESDLKYLKKSKLSLTIDSEKEARCIDASRALRISAIDKKIKELSYVSNRYESPLAGVSLRMPAVQGTVQRLKIFALLPVVIVLLAFLAMLVPVCYAACWLECRKDIRSLKKKKKSLLESMGEGDAVGIKTLEALWCEHGVGRDDATLDGRIRLIDEWIEILYGKDCSMNVDFPRVVERVQAENAGANRPYYDGVEGAPHFYFGCPVEQAVDQVSELLPLYR</sequence>
<dbReference type="Proteomes" id="UP001408594">
    <property type="component" value="Unassembled WGS sequence"/>
</dbReference>
<reference evidence="2 3" key="1">
    <citation type="submission" date="2024-02" db="EMBL/GenBank/DDBJ databases">
        <title>Microbulbifer aestuariivivens NBRC 112533.</title>
        <authorList>
            <person name="Ichikawa N."/>
            <person name="Katano-Makiyama Y."/>
            <person name="Hidaka K."/>
        </authorList>
    </citation>
    <scope>NUCLEOTIDE SEQUENCE [LARGE SCALE GENOMIC DNA]</scope>
    <source>
        <strain evidence="2 3">NBRC 112533</strain>
    </source>
</reference>
<protein>
    <recommendedName>
        <fullName evidence="4">DUF4381 domain-containing protein</fullName>
    </recommendedName>
</protein>
<organism evidence="2 3">
    <name type="scientific">Microbulbifer aestuariivivens</name>
    <dbReference type="NCBI Taxonomy" id="1908308"/>
    <lineage>
        <taxon>Bacteria</taxon>
        <taxon>Pseudomonadati</taxon>
        <taxon>Pseudomonadota</taxon>
        <taxon>Gammaproteobacteria</taxon>
        <taxon>Cellvibrionales</taxon>
        <taxon>Microbulbiferaceae</taxon>
        <taxon>Microbulbifer</taxon>
    </lineage>
</organism>
<accession>A0ABP9WSY2</accession>
<dbReference type="RefSeq" id="WP_345552448.1">
    <property type="nucleotide sequence ID" value="NZ_BAABRT010000031.1"/>
</dbReference>
<comment type="caution">
    <text evidence="2">The sequence shown here is derived from an EMBL/GenBank/DDBJ whole genome shotgun (WGS) entry which is preliminary data.</text>
</comment>
<evidence type="ECO:0000313" key="2">
    <source>
        <dbReference type="EMBL" id="GAA5526179.1"/>
    </source>
</evidence>
<evidence type="ECO:0000313" key="3">
    <source>
        <dbReference type="Proteomes" id="UP001408594"/>
    </source>
</evidence>
<keyword evidence="1" id="KW-0472">Membrane</keyword>
<proteinExistence type="predicted"/>
<dbReference type="EMBL" id="BAABRT010000031">
    <property type="protein sequence ID" value="GAA5526179.1"/>
    <property type="molecule type" value="Genomic_DNA"/>
</dbReference>
<keyword evidence="3" id="KW-1185">Reference proteome</keyword>
<keyword evidence="1" id="KW-1133">Transmembrane helix</keyword>
<name>A0ABP9WSY2_9GAMM</name>
<evidence type="ECO:0000256" key="1">
    <source>
        <dbReference type="SAM" id="Phobius"/>
    </source>
</evidence>